<dbReference type="Gene3D" id="2.40.30.60">
    <property type="entry name" value="RimM"/>
    <property type="match status" value="1"/>
</dbReference>
<dbReference type="Pfam" id="PF24986">
    <property type="entry name" value="PRC_RimM"/>
    <property type="match status" value="1"/>
</dbReference>
<evidence type="ECO:0000256" key="1">
    <source>
        <dbReference type="ARBA" id="ARBA00022490"/>
    </source>
</evidence>
<dbReference type="InterPro" id="IPR011033">
    <property type="entry name" value="PRC_barrel-like_sf"/>
</dbReference>
<comment type="caution">
    <text evidence="8">The sequence shown here is derived from an EMBL/GenBank/DDBJ whole genome shotgun (WGS) entry which is preliminary data.</text>
</comment>
<dbReference type="RefSeq" id="WP_284826271.1">
    <property type="nucleotide sequence ID" value="NZ_JASOOY020000030.1"/>
</dbReference>
<keyword evidence="1 5" id="KW-0963">Cytoplasm</keyword>
<dbReference type="PANTHER" id="PTHR33692:SF1">
    <property type="entry name" value="RIBOSOME MATURATION FACTOR RIMM"/>
    <property type="match status" value="1"/>
</dbReference>
<dbReference type="Pfam" id="PF01782">
    <property type="entry name" value="RimM"/>
    <property type="match status" value="1"/>
</dbReference>
<dbReference type="GO" id="GO:0005737">
    <property type="term" value="C:cytoplasm"/>
    <property type="evidence" value="ECO:0007669"/>
    <property type="project" value="UniProtKB-SubCell"/>
</dbReference>
<name>A0AAW9STR8_CORAY</name>
<evidence type="ECO:0000313" key="8">
    <source>
        <dbReference type="EMBL" id="MEO3717553.1"/>
    </source>
</evidence>
<evidence type="ECO:0000259" key="7">
    <source>
        <dbReference type="Pfam" id="PF24986"/>
    </source>
</evidence>
<reference evidence="8" key="1">
    <citation type="submission" date="2023-05" db="EMBL/GenBank/DDBJ databases">
        <authorList>
            <person name="Du J."/>
        </authorList>
    </citation>
    <scope>NUCLEOTIDE SEQUENCE</scope>
    <source>
        <strain evidence="8">UMB1064</strain>
    </source>
</reference>
<comment type="subunit">
    <text evidence="5">Binds ribosomal protein uS19.</text>
</comment>
<dbReference type="GO" id="GO:0042274">
    <property type="term" value="P:ribosomal small subunit biogenesis"/>
    <property type="evidence" value="ECO:0007669"/>
    <property type="project" value="UniProtKB-UniRule"/>
</dbReference>
<dbReference type="GO" id="GO:0005840">
    <property type="term" value="C:ribosome"/>
    <property type="evidence" value="ECO:0007669"/>
    <property type="project" value="InterPro"/>
</dbReference>
<dbReference type="AlphaFoldDB" id="A0AAW9STR8"/>
<dbReference type="SUPFAM" id="SSF50447">
    <property type="entry name" value="Translation proteins"/>
    <property type="match status" value="1"/>
</dbReference>
<accession>A0AAW9STR8</accession>
<dbReference type="NCBIfam" id="TIGR02273">
    <property type="entry name" value="16S_RimM"/>
    <property type="match status" value="1"/>
</dbReference>
<comment type="subcellular location">
    <subcellularLocation>
        <location evidence="5">Cytoplasm</location>
    </subcellularLocation>
</comment>
<evidence type="ECO:0000259" key="6">
    <source>
        <dbReference type="Pfam" id="PF01782"/>
    </source>
</evidence>
<comment type="domain">
    <text evidence="5">The PRC barrel domain binds ribosomal protein uS19.</text>
</comment>
<comment type="similarity">
    <text evidence="5">Belongs to the RimM family.</text>
</comment>
<keyword evidence="4 5" id="KW-0143">Chaperone</keyword>
<feature type="domain" description="Ribosome maturation factor RimM PRC barrel" evidence="7">
    <location>
        <begin position="94"/>
        <end position="161"/>
    </location>
</feature>
<reference evidence="8" key="2">
    <citation type="submission" date="2024-05" db="EMBL/GenBank/DDBJ databases">
        <authorList>
            <person name="Wolfe A."/>
        </authorList>
    </citation>
    <scope>NUCLEOTIDE SEQUENCE</scope>
    <source>
        <strain evidence="8">UMB1064</strain>
    </source>
</reference>
<dbReference type="InterPro" id="IPR011961">
    <property type="entry name" value="RimM"/>
</dbReference>
<comment type="function">
    <text evidence="5">An accessory protein needed during the final step in the assembly of 30S ribosomal subunit, possibly for assembly of the head region. Essential for efficient processing of 16S rRNA. May be needed both before and after RbfA during the maturation of 16S rRNA. It has affinity for free ribosomal 30S subunits but not for 70S ribosomes.</text>
</comment>
<dbReference type="EMBL" id="JASOOY020000030">
    <property type="protein sequence ID" value="MEO3717553.1"/>
    <property type="molecule type" value="Genomic_DNA"/>
</dbReference>
<evidence type="ECO:0000256" key="3">
    <source>
        <dbReference type="ARBA" id="ARBA00022552"/>
    </source>
</evidence>
<evidence type="ECO:0000256" key="4">
    <source>
        <dbReference type="ARBA" id="ARBA00023186"/>
    </source>
</evidence>
<dbReference type="InterPro" id="IPR056792">
    <property type="entry name" value="PRC_RimM"/>
</dbReference>
<gene>
    <name evidence="5 8" type="primary">rimM</name>
    <name evidence="8" type="ORF">QP460_008125</name>
</gene>
<protein>
    <recommendedName>
        <fullName evidence="5">Ribosome maturation factor RimM</fullName>
    </recommendedName>
</protein>
<dbReference type="InterPro" id="IPR002676">
    <property type="entry name" value="RimM_N"/>
</dbReference>
<dbReference type="GO" id="GO:0006364">
    <property type="term" value="P:rRNA processing"/>
    <property type="evidence" value="ECO:0007669"/>
    <property type="project" value="UniProtKB-UniRule"/>
</dbReference>
<sequence>MVLIGRVIKPHGVRGEVVVDATTDDPEGRFAVGATLLGVQAGREEQLTVKTARPHQGRLLVRFEEIPGRNEAERHRGMKFYAEPVFEDEDFYDFELEGLRVVHNGTDIGEVTSIVRAPAHRLLEVTLDGGGREVLIPLVEEIVPEVDLENSTVTITPPEGLLEL</sequence>
<evidence type="ECO:0000313" key="9">
    <source>
        <dbReference type="Proteomes" id="UP001223646"/>
    </source>
</evidence>
<dbReference type="Gene3D" id="2.30.30.240">
    <property type="entry name" value="PRC-barrel domain"/>
    <property type="match status" value="1"/>
</dbReference>
<evidence type="ECO:0000256" key="5">
    <source>
        <dbReference type="HAMAP-Rule" id="MF_00014"/>
    </source>
</evidence>
<dbReference type="InterPro" id="IPR009000">
    <property type="entry name" value="Transl_B-barrel_sf"/>
</dbReference>
<dbReference type="SUPFAM" id="SSF50346">
    <property type="entry name" value="PRC-barrel domain"/>
    <property type="match status" value="1"/>
</dbReference>
<dbReference type="InterPro" id="IPR036976">
    <property type="entry name" value="RimM_N_sf"/>
</dbReference>
<dbReference type="GO" id="GO:0043022">
    <property type="term" value="F:ribosome binding"/>
    <property type="evidence" value="ECO:0007669"/>
    <property type="project" value="InterPro"/>
</dbReference>
<dbReference type="PANTHER" id="PTHR33692">
    <property type="entry name" value="RIBOSOME MATURATION FACTOR RIMM"/>
    <property type="match status" value="1"/>
</dbReference>
<proteinExistence type="inferred from homology"/>
<dbReference type="HAMAP" id="MF_00014">
    <property type="entry name" value="Ribosome_mat_RimM"/>
    <property type="match status" value="1"/>
</dbReference>
<keyword evidence="2 5" id="KW-0690">Ribosome biogenesis</keyword>
<dbReference type="Proteomes" id="UP001223646">
    <property type="component" value="Unassembled WGS sequence"/>
</dbReference>
<evidence type="ECO:0000256" key="2">
    <source>
        <dbReference type="ARBA" id="ARBA00022517"/>
    </source>
</evidence>
<organism evidence="8 9">
    <name type="scientific">Corynebacterium amycolatum</name>
    <dbReference type="NCBI Taxonomy" id="43765"/>
    <lineage>
        <taxon>Bacteria</taxon>
        <taxon>Bacillati</taxon>
        <taxon>Actinomycetota</taxon>
        <taxon>Actinomycetes</taxon>
        <taxon>Mycobacteriales</taxon>
        <taxon>Corynebacteriaceae</taxon>
        <taxon>Corynebacterium</taxon>
    </lineage>
</organism>
<feature type="domain" description="RimM N-terminal" evidence="6">
    <location>
        <begin position="4"/>
        <end position="82"/>
    </location>
</feature>
<keyword evidence="3 5" id="KW-0698">rRNA processing</keyword>